<reference evidence="1" key="1">
    <citation type="journal article" date="2019" name="Sci. Rep.">
        <title>Draft genome of Tanacetum cinerariifolium, the natural source of mosquito coil.</title>
        <authorList>
            <person name="Yamashiro T."/>
            <person name="Shiraishi A."/>
            <person name="Satake H."/>
            <person name="Nakayama K."/>
        </authorList>
    </citation>
    <scope>NUCLEOTIDE SEQUENCE</scope>
</reference>
<name>A0A699RSB8_TANCI</name>
<comment type="caution">
    <text evidence="1">The sequence shown here is derived from an EMBL/GenBank/DDBJ whole genome shotgun (WGS) entry which is preliminary data.</text>
</comment>
<proteinExistence type="predicted"/>
<dbReference type="EMBL" id="BKCJ011126132">
    <property type="protein sequence ID" value="GFC90409.1"/>
    <property type="molecule type" value="Genomic_DNA"/>
</dbReference>
<accession>A0A699RSB8</accession>
<protein>
    <submittedName>
        <fullName evidence="1">Uncharacterized protein</fullName>
    </submittedName>
</protein>
<sequence>PDLWYDQADVLAALHLLAPAEAATYDARWQAYIVNKPNHRLEDTIERLKKSLAMDSAHLSSADLTFFFSKLDSIPVLKMRTKEQLGTDGITVYNTISRDSVQNKFQFWSPRKASAPQEHKLVEAVLGLARRKFTTQQEQEYFESLEQYFDFGLPCKVTSTNPFEV</sequence>
<organism evidence="1">
    <name type="scientific">Tanacetum cinerariifolium</name>
    <name type="common">Dalmatian daisy</name>
    <name type="synonym">Chrysanthemum cinerariifolium</name>
    <dbReference type="NCBI Taxonomy" id="118510"/>
    <lineage>
        <taxon>Eukaryota</taxon>
        <taxon>Viridiplantae</taxon>
        <taxon>Streptophyta</taxon>
        <taxon>Embryophyta</taxon>
        <taxon>Tracheophyta</taxon>
        <taxon>Spermatophyta</taxon>
        <taxon>Magnoliopsida</taxon>
        <taxon>eudicotyledons</taxon>
        <taxon>Gunneridae</taxon>
        <taxon>Pentapetalae</taxon>
        <taxon>asterids</taxon>
        <taxon>campanulids</taxon>
        <taxon>Asterales</taxon>
        <taxon>Asteraceae</taxon>
        <taxon>Asteroideae</taxon>
        <taxon>Anthemideae</taxon>
        <taxon>Anthemidinae</taxon>
        <taxon>Tanacetum</taxon>
    </lineage>
</organism>
<feature type="non-terminal residue" evidence="1">
    <location>
        <position position="1"/>
    </location>
</feature>
<dbReference type="AlphaFoldDB" id="A0A699RSB8"/>
<feature type="non-terminal residue" evidence="1">
    <location>
        <position position="165"/>
    </location>
</feature>
<evidence type="ECO:0000313" key="1">
    <source>
        <dbReference type="EMBL" id="GFC90409.1"/>
    </source>
</evidence>
<gene>
    <name evidence="1" type="ORF">Tci_862379</name>
</gene>